<feature type="domain" description="DUF2460" evidence="1">
    <location>
        <begin position="5"/>
        <end position="212"/>
    </location>
</feature>
<reference evidence="3" key="1">
    <citation type="journal article" date="2019" name="Int. J. Syst. Evol. Microbiol.">
        <title>The Global Catalogue of Microorganisms (GCM) 10K type strain sequencing project: providing services to taxonomists for standard genome sequencing and annotation.</title>
        <authorList>
            <consortium name="The Broad Institute Genomics Platform"/>
            <consortium name="The Broad Institute Genome Sequencing Center for Infectious Disease"/>
            <person name="Wu L."/>
            <person name="Ma J."/>
        </authorList>
    </citation>
    <scope>NUCLEOTIDE SEQUENCE [LARGE SCALE GENOMIC DNA]</scope>
    <source>
        <strain evidence="3">CCM 7435</strain>
    </source>
</reference>
<dbReference type="Proteomes" id="UP001597299">
    <property type="component" value="Unassembled WGS sequence"/>
</dbReference>
<name>A0ABW4YXL5_9HYPH</name>
<dbReference type="Pfam" id="PF09343">
    <property type="entry name" value="DUF2460"/>
    <property type="match status" value="1"/>
</dbReference>
<accession>A0ABW4YXL5</accession>
<organism evidence="2 3">
    <name type="scientific">Ancylobacter oerskovii</name>
    <dbReference type="NCBI Taxonomy" id="459519"/>
    <lineage>
        <taxon>Bacteria</taxon>
        <taxon>Pseudomonadati</taxon>
        <taxon>Pseudomonadota</taxon>
        <taxon>Alphaproteobacteria</taxon>
        <taxon>Hyphomicrobiales</taxon>
        <taxon>Xanthobacteraceae</taxon>
        <taxon>Ancylobacter</taxon>
    </lineage>
</organism>
<gene>
    <name evidence="2" type="ORF">ACFSNC_11470</name>
</gene>
<proteinExistence type="predicted"/>
<dbReference type="InterPro" id="IPR011740">
    <property type="entry name" value="DUF2460"/>
</dbReference>
<comment type="caution">
    <text evidence="2">The sequence shown here is derived from an EMBL/GenBank/DDBJ whole genome shotgun (WGS) entry which is preliminary data.</text>
</comment>
<dbReference type="NCBIfam" id="TIGR02217">
    <property type="entry name" value="chp_TIGR02217"/>
    <property type="match status" value="1"/>
</dbReference>
<dbReference type="RefSeq" id="WP_213350444.1">
    <property type="nucleotide sequence ID" value="NZ_JAHBGB010000002.1"/>
</dbReference>
<keyword evidence="3" id="KW-1185">Reference proteome</keyword>
<evidence type="ECO:0000313" key="2">
    <source>
        <dbReference type="EMBL" id="MFD2141023.1"/>
    </source>
</evidence>
<sequence length="213" mass="22654">MAAFHEVLFPLDIALGAAGGPERATEIVTTLTGREERNTRLAHSRRRWDAGYGVTSLAQLAGVVAFFEERRGRLYGFRWRDRLDHSSAAPGTAVTPLDQALGAGTGARAQFQLAKTYGGAHAPYARPIAKPVAGTVRVAVDGAEQTEGTHYALDATLGTVTFLAGHVPAAGAGVTAGFLFDVPVRFDTDFLEVNLTAFEAGQIPRIPVLEIRP</sequence>
<dbReference type="EMBL" id="JBHUHD010000001">
    <property type="protein sequence ID" value="MFD2141023.1"/>
    <property type="molecule type" value="Genomic_DNA"/>
</dbReference>
<protein>
    <submittedName>
        <fullName evidence="2">TIGR02217 family protein</fullName>
    </submittedName>
</protein>
<evidence type="ECO:0000259" key="1">
    <source>
        <dbReference type="Pfam" id="PF09343"/>
    </source>
</evidence>
<evidence type="ECO:0000313" key="3">
    <source>
        <dbReference type="Proteomes" id="UP001597299"/>
    </source>
</evidence>